<evidence type="ECO:0000256" key="2">
    <source>
        <dbReference type="ARBA" id="ARBA00022485"/>
    </source>
</evidence>
<evidence type="ECO:0000256" key="5">
    <source>
        <dbReference type="ARBA" id="ARBA00023004"/>
    </source>
</evidence>
<dbReference type="PROSITE" id="PS00198">
    <property type="entry name" value="4FE4S_FER_1"/>
    <property type="match status" value="1"/>
</dbReference>
<evidence type="ECO:0000256" key="4">
    <source>
        <dbReference type="ARBA" id="ARBA00022737"/>
    </source>
</evidence>
<dbReference type="PANTHER" id="PTHR43545:SF6">
    <property type="entry name" value="FORMATE DEHYDROGENASE, NITRATE-INDUCIBLE, IRON-SULFUR SUBUNIT"/>
    <property type="match status" value="1"/>
</dbReference>
<keyword evidence="2" id="KW-0004">4Fe-4S</keyword>
<dbReference type="Proteomes" id="UP000324233">
    <property type="component" value="Chromosome"/>
</dbReference>
<protein>
    <submittedName>
        <fullName evidence="10">Formate dehydrogenase, nitrate-inducible, iron-sulfur subunit</fullName>
    </submittedName>
</protein>
<feature type="region of interest" description="Disordered" evidence="7">
    <location>
        <begin position="1"/>
        <end position="22"/>
    </location>
</feature>
<proteinExistence type="predicted"/>
<keyword evidence="8" id="KW-0472">Membrane</keyword>
<dbReference type="KEGG" id="agv:OJF2_02040"/>
<dbReference type="PROSITE" id="PS51379">
    <property type="entry name" value="4FE4S_FER_2"/>
    <property type="match status" value="3"/>
</dbReference>
<keyword evidence="6" id="KW-0411">Iron-sulfur</keyword>
<keyword evidence="8" id="KW-1133">Transmembrane helix</keyword>
<feature type="domain" description="4Fe-4S ferredoxin-type" evidence="9">
    <location>
        <begin position="168"/>
        <end position="197"/>
    </location>
</feature>
<evidence type="ECO:0000259" key="9">
    <source>
        <dbReference type="PROSITE" id="PS51379"/>
    </source>
</evidence>
<evidence type="ECO:0000256" key="1">
    <source>
        <dbReference type="ARBA" id="ARBA00004196"/>
    </source>
</evidence>
<keyword evidence="3" id="KW-0479">Metal-binding</keyword>
<dbReference type="GO" id="GO:0046872">
    <property type="term" value="F:metal ion binding"/>
    <property type="evidence" value="ECO:0007669"/>
    <property type="project" value="UniProtKB-KW"/>
</dbReference>
<evidence type="ECO:0000256" key="6">
    <source>
        <dbReference type="ARBA" id="ARBA00023014"/>
    </source>
</evidence>
<dbReference type="GO" id="GO:0051539">
    <property type="term" value="F:4 iron, 4 sulfur cluster binding"/>
    <property type="evidence" value="ECO:0007669"/>
    <property type="project" value="UniProtKB-KW"/>
</dbReference>
<dbReference type="CDD" id="cd10560">
    <property type="entry name" value="FDH-O_like"/>
    <property type="match status" value="1"/>
</dbReference>
<evidence type="ECO:0000256" key="3">
    <source>
        <dbReference type="ARBA" id="ARBA00022723"/>
    </source>
</evidence>
<evidence type="ECO:0000256" key="7">
    <source>
        <dbReference type="SAM" id="MobiDB-lite"/>
    </source>
</evidence>
<evidence type="ECO:0000256" key="8">
    <source>
        <dbReference type="SAM" id="Phobius"/>
    </source>
</evidence>
<dbReference type="InterPro" id="IPR017896">
    <property type="entry name" value="4Fe4S_Fe-S-bd"/>
</dbReference>
<dbReference type="PANTHER" id="PTHR43545">
    <property type="entry name" value="FORMATE DEHYDROGENASE, NITRATE-INDUCIBLE, IRON-SULFUR SUBUNIT"/>
    <property type="match status" value="1"/>
</dbReference>
<organism evidence="10 11">
    <name type="scientific">Aquisphaera giovannonii</name>
    <dbReference type="NCBI Taxonomy" id="406548"/>
    <lineage>
        <taxon>Bacteria</taxon>
        <taxon>Pseudomonadati</taxon>
        <taxon>Planctomycetota</taxon>
        <taxon>Planctomycetia</taxon>
        <taxon>Isosphaerales</taxon>
        <taxon>Isosphaeraceae</taxon>
        <taxon>Aquisphaera</taxon>
    </lineage>
</organism>
<dbReference type="GO" id="GO:0030313">
    <property type="term" value="C:cell envelope"/>
    <property type="evidence" value="ECO:0007669"/>
    <property type="project" value="UniProtKB-SubCell"/>
</dbReference>
<dbReference type="InterPro" id="IPR017900">
    <property type="entry name" value="4Fe4S_Fe_S_CS"/>
</dbReference>
<name>A0A5B9VUG7_9BACT</name>
<keyword evidence="4" id="KW-0677">Repeat</keyword>
<feature type="domain" description="4Fe-4S ferredoxin-type" evidence="9">
    <location>
        <begin position="47"/>
        <end position="77"/>
    </location>
</feature>
<feature type="domain" description="4Fe-4S ferredoxin-type" evidence="9">
    <location>
        <begin position="136"/>
        <end position="167"/>
    </location>
</feature>
<dbReference type="InterPro" id="IPR051555">
    <property type="entry name" value="FDH_Electron_Transfer_Unit"/>
</dbReference>
<dbReference type="AlphaFoldDB" id="A0A5B9VUG7"/>
<gene>
    <name evidence="10" type="primary">fdnH</name>
    <name evidence="10" type="ORF">OJF2_02040</name>
</gene>
<keyword evidence="8" id="KW-0812">Transmembrane</keyword>
<keyword evidence="11" id="KW-1185">Reference proteome</keyword>
<dbReference type="Gene3D" id="3.30.70.20">
    <property type="match status" value="2"/>
</dbReference>
<keyword evidence="5" id="KW-0408">Iron</keyword>
<evidence type="ECO:0000313" key="11">
    <source>
        <dbReference type="Proteomes" id="UP000324233"/>
    </source>
</evidence>
<dbReference type="OrthoDB" id="9779457at2"/>
<dbReference type="EMBL" id="CP042997">
    <property type="protein sequence ID" value="QEH31739.1"/>
    <property type="molecule type" value="Genomic_DNA"/>
</dbReference>
<accession>A0A5B9VUG7</accession>
<sequence>MAVSELEVAARPSPPETSPRRGLAASLARRLVGPFLRGEMPPPRPATGFYTDTTVCIGCKACEVACKQWNQLPADGFRWTGNSYDNTETLSASSWRHVKFVEQFAGPEPPATPGDPAVAAPRDLTVHDLLGDGPSGRWLMMSDVCKHCVAAPCQHACPTGAIIYNEFANVYIQPDICNGCAYCVAACPFGVITRSAIDGVAHKCTLCYDRQRDGLTPACAKACPTASIQFGPIEELRERGRRRVAELHERGVHAAHLYGDESTDRYSSLNSFYLLVDRPEVYGLPGAPSNPWLSMPGDYGRAALTGLLTLAAMLAALFLSGR</sequence>
<dbReference type="Pfam" id="PF13247">
    <property type="entry name" value="Fer4_11"/>
    <property type="match status" value="1"/>
</dbReference>
<feature type="transmembrane region" description="Helical" evidence="8">
    <location>
        <begin position="299"/>
        <end position="319"/>
    </location>
</feature>
<reference evidence="10 11" key="1">
    <citation type="submission" date="2019-08" db="EMBL/GenBank/DDBJ databases">
        <title>Deep-cultivation of Planctomycetes and their phenomic and genomic characterization uncovers novel biology.</title>
        <authorList>
            <person name="Wiegand S."/>
            <person name="Jogler M."/>
            <person name="Boedeker C."/>
            <person name="Pinto D."/>
            <person name="Vollmers J."/>
            <person name="Rivas-Marin E."/>
            <person name="Kohn T."/>
            <person name="Peeters S.H."/>
            <person name="Heuer A."/>
            <person name="Rast P."/>
            <person name="Oberbeckmann S."/>
            <person name="Bunk B."/>
            <person name="Jeske O."/>
            <person name="Meyerdierks A."/>
            <person name="Storesund J.E."/>
            <person name="Kallscheuer N."/>
            <person name="Luecker S."/>
            <person name="Lage O.M."/>
            <person name="Pohl T."/>
            <person name="Merkel B.J."/>
            <person name="Hornburger P."/>
            <person name="Mueller R.-W."/>
            <person name="Bruemmer F."/>
            <person name="Labrenz M."/>
            <person name="Spormann A.M."/>
            <person name="Op den Camp H."/>
            <person name="Overmann J."/>
            <person name="Amann R."/>
            <person name="Jetten M.S.M."/>
            <person name="Mascher T."/>
            <person name="Medema M.H."/>
            <person name="Devos D.P."/>
            <person name="Kaster A.-K."/>
            <person name="Ovreas L."/>
            <person name="Rohde M."/>
            <person name="Galperin M.Y."/>
            <person name="Jogler C."/>
        </authorList>
    </citation>
    <scope>NUCLEOTIDE SEQUENCE [LARGE SCALE GENOMIC DNA]</scope>
    <source>
        <strain evidence="10 11">OJF2</strain>
    </source>
</reference>
<dbReference type="RefSeq" id="WP_148590439.1">
    <property type="nucleotide sequence ID" value="NZ_CP042997.1"/>
</dbReference>
<dbReference type="SUPFAM" id="SSF54862">
    <property type="entry name" value="4Fe-4S ferredoxins"/>
    <property type="match status" value="1"/>
</dbReference>
<comment type="subcellular location">
    <subcellularLocation>
        <location evidence="1">Cell envelope</location>
    </subcellularLocation>
</comment>
<evidence type="ECO:0000313" key="10">
    <source>
        <dbReference type="EMBL" id="QEH31739.1"/>
    </source>
</evidence>